<keyword evidence="3" id="KW-0804">Transcription</keyword>
<evidence type="ECO:0000256" key="2">
    <source>
        <dbReference type="ARBA" id="ARBA00023125"/>
    </source>
</evidence>
<dbReference type="EMBL" id="VSSR01000005">
    <property type="protein sequence ID" value="TYL87964.1"/>
    <property type="molecule type" value="Genomic_DNA"/>
</dbReference>
<dbReference type="SUPFAM" id="SSF46689">
    <property type="entry name" value="Homeodomain-like"/>
    <property type="match status" value="1"/>
</dbReference>
<evidence type="ECO:0000313" key="5">
    <source>
        <dbReference type="EMBL" id="TYL87964.1"/>
    </source>
</evidence>
<dbReference type="InterPro" id="IPR050204">
    <property type="entry name" value="AraC_XylS_family_regulators"/>
</dbReference>
<dbReference type="InterPro" id="IPR009057">
    <property type="entry name" value="Homeodomain-like_sf"/>
</dbReference>
<dbReference type="Proteomes" id="UP000324853">
    <property type="component" value="Unassembled WGS sequence"/>
</dbReference>
<dbReference type="InterPro" id="IPR035418">
    <property type="entry name" value="AraC-bd_2"/>
</dbReference>
<dbReference type="Pfam" id="PF14525">
    <property type="entry name" value="AraC_binding_2"/>
    <property type="match status" value="1"/>
</dbReference>
<dbReference type="GO" id="GO:0043565">
    <property type="term" value="F:sequence-specific DNA binding"/>
    <property type="evidence" value="ECO:0007669"/>
    <property type="project" value="InterPro"/>
</dbReference>
<sequence length="326" mass="36833">MQATYATSNVPSQNRRHFWQDVVSKTYFPLDLVFPGGRDFHASLGAWSMGPLSVSRNVSNGLLYRRHERHLVNEREECFLITVPELAEIRFEQDGKDVRCRPGAFVIERSHLPYEFSHDDPAALWVLKIPSAVLRARISRPERLATLQFDANRSVGALFVDTLRLAGDRIADMDEAARAVMGKHLIDLLAMVIASDDRVLVGHSSSVRNGHLHRCEQFIRTRLDDMRLTPQMIADGCGISLRYLHQVFEGEGITVCAYIRNQRLSMSDAMLRDPGCRKSISEIAYLWGFGDQAQFSRNYRSRFGCTPSEARAAARTAPCLKAHSRA</sequence>
<dbReference type="PANTHER" id="PTHR46796:SF6">
    <property type="entry name" value="ARAC SUBFAMILY"/>
    <property type="match status" value="1"/>
</dbReference>
<dbReference type="PROSITE" id="PS01124">
    <property type="entry name" value="HTH_ARAC_FAMILY_2"/>
    <property type="match status" value="1"/>
</dbReference>
<organism evidence="5 6">
    <name type="scientific">Bradyrhizobium cytisi</name>
    <dbReference type="NCBI Taxonomy" id="515489"/>
    <lineage>
        <taxon>Bacteria</taxon>
        <taxon>Pseudomonadati</taxon>
        <taxon>Pseudomonadota</taxon>
        <taxon>Alphaproteobacteria</taxon>
        <taxon>Hyphomicrobiales</taxon>
        <taxon>Nitrobacteraceae</taxon>
        <taxon>Bradyrhizobium</taxon>
    </lineage>
</organism>
<dbReference type="Gene3D" id="1.10.10.60">
    <property type="entry name" value="Homeodomain-like"/>
    <property type="match status" value="1"/>
</dbReference>
<dbReference type="GO" id="GO:0003700">
    <property type="term" value="F:DNA-binding transcription factor activity"/>
    <property type="evidence" value="ECO:0007669"/>
    <property type="project" value="InterPro"/>
</dbReference>
<protein>
    <submittedName>
        <fullName evidence="5">Helix-turn-helix domain-containing protein</fullName>
    </submittedName>
</protein>
<dbReference type="InterPro" id="IPR018060">
    <property type="entry name" value="HTH_AraC"/>
</dbReference>
<keyword evidence="2" id="KW-0238">DNA-binding</keyword>
<keyword evidence="6" id="KW-1185">Reference proteome</keyword>
<proteinExistence type="predicted"/>
<evidence type="ECO:0000259" key="4">
    <source>
        <dbReference type="PROSITE" id="PS01124"/>
    </source>
</evidence>
<dbReference type="AlphaFoldDB" id="A0A5S4X118"/>
<dbReference type="PANTHER" id="PTHR46796">
    <property type="entry name" value="HTH-TYPE TRANSCRIPTIONAL ACTIVATOR RHAS-RELATED"/>
    <property type="match status" value="1"/>
</dbReference>
<accession>A0A5S4X118</accession>
<feature type="domain" description="HTH araC/xylS-type" evidence="4">
    <location>
        <begin position="213"/>
        <end position="313"/>
    </location>
</feature>
<dbReference type="Pfam" id="PF12833">
    <property type="entry name" value="HTH_18"/>
    <property type="match status" value="1"/>
</dbReference>
<reference evidence="5 6" key="1">
    <citation type="submission" date="2019-08" db="EMBL/GenBank/DDBJ databases">
        <title>Bradyrhizobium hipponensis sp. nov., a rhizobium isolated from a Lupinus angustifolius root nodule in Tunisia.</title>
        <authorList>
            <person name="Off K."/>
            <person name="Rejili M."/>
            <person name="Mars M."/>
            <person name="Brachmann A."/>
            <person name="Marin M."/>
        </authorList>
    </citation>
    <scope>NUCLEOTIDE SEQUENCE [LARGE SCALE GENOMIC DNA]</scope>
    <source>
        <strain evidence="5 6">CTAW11</strain>
    </source>
</reference>
<gene>
    <name evidence="5" type="ORF">FXB38_02210</name>
</gene>
<dbReference type="SMART" id="SM00342">
    <property type="entry name" value="HTH_ARAC"/>
    <property type="match status" value="1"/>
</dbReference>
<keyword evidence="1" id="KW-0805">Transcription regulation</keyword>
<comment type="caution">
    <text evidence="5">The sequence shown here is derived from an EMBL/GenBank/DDBJ whole genome shotgun (WGS) entry which is preliminary data.</text>
</comment>
<dbReference type="RefSeq" id="WP_148749142.1">
    <property type="nucleotide sequence ID" value="NZ_VSSR01000005.1"/>
</dbReference>
<evidence type="ECO:0000313" key="6">
    <source>
        <dbReference type="Proteomes" id="UP000324853"/>
    </source>
</evidence>
<evidence type="ECO:0000256" key="3">
    <source>
        <dbReference type="ARBA" id="ARBA00023163"/>
    </source>
</evidence>
<name>A0A5S4X118_9BRAD</name>
<evidence type="ECO:0000256" key="1">
    <source>
        <dbReference type="ARBA" id="ARBA00023015"/>
    </source>
</evidence>
<dbReference type="OrthoDB" id="7904253at2"/>
<dbReference type="PRINTS" id="PR00032">
    <property type="entry name" value="HTHARAC"/>
</dbReference>
<dbReference type="InterPro" id="IPR020449">
    <property type="entry name" value="Tscrpt_reg_AraC-type_HTH"/>
</dbReference>